<evidence type="ECO:0000256" key="3">
    <source>
        <dbReference type="ARBA" id="ARBA00022448"/>
    </source>
</evidence>
<evidence type="ECO:0000256" key="7">
    <source>
        <dbReference type="SAM" id="Phobius"/>
    </source>
</evidence>
<gene>
    <name evidence="8" type="ORF">ISN44_As07g011280</name>
</gene>
<evidence type="ECO:0000256" key="2">
    <source>
        <dbReference type="ARBA" id="ARBA00010276"/>
    </source>
</evidence>
<evidence type="ECO:0000256" key="4">
    <source>
        <dbReference type="ARBA" id="ARBA00022692"/>
    </source>
</evidence>
<feature type="transmembrane region" description="Helical" evidence="7">
    <location>
        <begin position="111"/>
        <end position="135"/>
    </location>
</feature>
<evidence type="ECO:0000256" key="5">
    <source>
        <dbReference type="ARBA" id="ARBA00022989"/>
    </source>
</evidence>
<keyword evidence="5 7" id="KW-1133">Transmembrane helix</keyword>
<feature type="transmembrane region" description="Helical" evidence="7">
    <location>
        <begin position="21"/>
        <end position="46"/>
    </location>
</feature>
<dbReference type="AlphaFoldDB" id="A0A8T2BN25"/>
<keyword evidence="3" id="KW-0813">Transport</keyword>
<protein>
    <submittedName>
        <fullName evidence="8">Oligopeptide transporter OPT superfamily</fullName>
    </submittedName>
</protein>
<dbReference type="Proteomes" id="UP000694251">
    <property type="component" value="Chromosome 7"/>
</dbReference>
<evidence type="ECO:0000256" key="6">
    <source>
        <dbReference type="ARBA" id="ARBA00023136"/>
    </source>
</evidence>
<dbReference type="PANTHER" id="PTHR31645:SF63">
    <property type="entry name" value="METAL-NICOTIANAMINE TRANSPORTER YSL4-RELATED"/>
    <property type="match status" value="1"/>
</dbReference>
<keyword evidence="4 7" id="KW-0812">Transmembrane</keyword>
<proteinExistence type="inferred from homology"/>
<dbReference type="GO" id="GO:0035673">
    <property type="term" value="F:oligopeptide transmembrane transporter activity"/>
    <property type="evidence" value="ECO:0007669"/>
    <property type="project" value="InterPro"/>
</dbReference>
<accession>A0A8T2BN25</accession>
<evidence type="ECO:0000313" key="9">
    <source>
        <dbReference type="Proteomes" id="UP000694251"/>
    </source>
</evidence>
<dbReference type="GO" id="GO:0005774">
    <property type="term" value="C:vacuolar membrane"/>
    <property type="evidence" value="ECO:0007669"/>
    <property type="project" value="TreeGrafter"/>
</dbReference>
<sequence length="172" mass="19613">MTLFKNTFYFDFSPTFIGCGMICPLLVNCSVLLGAIISWGFLWPFISPHAGDWYPAGLEANDFKGLYGYKVFIAIALHHLPVFTDTLDKSKTSELMWEKKKRDDICLKDRIPLEFAVSFYVGLAAISTAIIPLIFPPLKCNTARTRYLRLRGLWTREHFEAWGCDPMQSCSI</sequence>
<reference evidence="8 9" key="1">
    <citation type="submission" date="2020-12" db="EMBL/GenBank/DDBJ databases">
        <title>Concerted genomic and epigenomic changes stabilize Arabidopsis allopolyploids.</title>
        <authorList>
            <person name="Chen Z."/>
        </authorList>
    </citation>
    <scope>NUCLEOTIDE SEQUENCE [LARGE SCALE GENOMIC DNA]</scope>
    <source>
        <strain evidence="8">As9502</strain>
        <tissue evidence="8">Leaf</tissue>
    </source>
</reference>
<dbReference type="InterPro" id="IPR045035">
    <property type="entry name" value="YSL-like"/>
</dbReference>
<dbReference type="InterPro" id="IPR004813">
    <property type="entry name" value="OPT"/>
</dbReference>
<comment type="caution">
    <text evidence="8">The sequence shown here is derived from an EMBL/GenBank/DDBJ whole genome shotgun (WGS) entry which is preliminary data.</text>
</comment>
<dbReference type="Pfam" id="PF03169">
    <property type="entry name" value="OPT"/>
    <property type="match status" value="1"/>
</dbReference>
<dbReference type="EMBL" id="JAEFBJ010000007">
    <property type="protein sequence ID" value="KAG7588807.1"/>
    <property type="molecule type" value="Genomic_DNA"/>
</dbReference>
<keyword evidence="9" id="KW-1185">Reference proteome</keyword>
<name>A0A8T2BN25_ARASU</name>
<dbReference type="PANTHER" id="PTHR31645">
    <property type="entry name" value="OLIGOPEPTIDE TRANSPORTER YGL114W-RELATED"/>
    <property type="match status" value="1"/>
</dbReference>
<evidence type="ECO:0000256" key="1">
    <source>
        <dbReference type="ARBA" id="ARBA00004141"/>
    </source>
</evidence>
<organism evidence="8 9">
    <name type="scientific">Arabidopsis suecica</name>
    <name type="common">Swedish thale-cress</name>
    <name type="synonym">Cardaminopsis suecica</name>
    <dbReference type="NCBI Taxonomy" id="45249"/>
    <lineage>
        <taxon>Eukaryota</taxon>
        <taxon>Viridiplantae</taxon>
        <taxon>Streptophyta</taxon>
        <taxon>Embryophyta</taxon>
        <taxon>Tracheophyta</taxon>
        <taxon>Spermatophyta</taxon>
        <taxon>Magnoliopsida</taxon>
        <taxon>eudicotyledons</taxon>
        <taxon>Gunneridae</taxon>
        <taxon>Pentapetalae</taxon>
        <taxon>rosids</taxon>
        <taxon>malvids</taxon>
        <taxon>Brassicales</taxon>
        <taxon>Brassicaceae</taxon>
        <taxon>Camelineae</taxon>
        <taxon>Arabidopsis</taxon>
    </lineage>
</organism>
<comment type="similarity">
    <text evidence="2">Belongs to the YSL (TC 2.A.67.2) family.</text>
</comment>
<keyword evidence="6 7" id="KW-0472">Membrane</keyword>
<dbReference type="OrthoDB" id="1735761at2759"/>
<evidence type="ECO:0000313" key="8">
    <source>
        <dbReference type="EMBL" id="KAG7588807.1"/>
    </source>
</evidence>
<comment type="subcellular location">
    <subcellularLocation>
        <location evidence="1">Membrane</location>
        <topology evidence="1">Multi-pass membrane protein</topology>
    </subcellularLocation>
</comment>